<reference evidence="2 4" key="2">
    <citation type="submission" date="2015-05" db="EMBL/GenBank/DDBJ databases">
        <title>Complete Sequence of an Agrotis segetum granulovirus isolate from Europe.</title>
        <authorList>
            <person name="Gueli Alletti G."/>
            <person name="Wennmann J.T."/>
            <person name="Jehle J.A."/>
        </authorList>
    </citation>
    <scope>NUCLEOTIDE SEQUENCE [LARGE SCALE GENOMIC DNA]</scope>
    <source>
        <strain evidence="2 4">DA</strain>
    </source>
</reference>
<organism evidence="1 3">
    <name type="scientific">Agrotis segetum granulosis virus</name>
    <name type="common">AsGV</name>
    <name type="synonym">Agrotis segetum granulovirus</name>
    <dbReference type="NCBI Taxonomy" id="10464"/>
    <lineage>
        <taxon>Viruses</taxon>
        <taxon>Viruses incertae sedis</taxon>
        <taxon>Naldaviricetes</taxon>
        <taxon>Lefavirales</taxon>
        <taxon>Baculoviridae</taxon>
        <taxon>Betabaculovirus</taxon>
        <taxon>Betabaculovirus agsegetum</taxon>
    </lineage>
</organism>
<organismHost>
    <name type="scientific">Agrotis segetum</name>
    <name type="common">Turnip moth</name>
    <dbReference type="NCBI Taxonomy" id="47767"/>
</organismHost>
<dbReference type="SUPFAM" id="SSF52540">
    <property type="entry name" value="P-loop containing nucleoside triphosphate hydrolases"/>
    <property type="match status" value="1"/>
</dbReference>
<gene>
    <name evidence="1" type="primary">ORF14</name>
    <name evidence="2" type="ORF">AsGV015</name>
    <name evidence="1" type="ORF">AsGVgp014</name>
</gene>
<dbReference type="Proteomes" id="UP000232958">
    <property type="component" value="Segment"/>
</dbReference>
<evidence type="ECO:0000313" key="1">
    <source>
        <dbReference type="EMBL" id="AAS82724.1"/>
    </source>
</evidence>
<dbReference type="EMBL" id="AY522332">
    <property type="protein sequence ID" value="AAS82724.1"/>
    <property type="molecule type" value="Genomic_DNA"/>
</dbReference>
<dbReference type="OrthoDB" id="16083at10239"/>
<reference evidence="1 3" key="1">
    <citation type="submission" date="2004-09" db="EMBL/GenBank/DDBJ databases">
        <authorList>
            <person name="Ai X.L."/>
            <person name="Wang Z.F."/>
            <person name="Wang B."/>
            <person name="Zhang W."/>
            <person name="Li F."/>
            <person name="Fu J.H."/>
            <person name="Cui C.S."/>
            <person name="Shi Y.H."/>
            <person name="He M."/>
        </authorList>
    </citation>
    <scope>NUCLEOTIDE SEQUENCE [LARGE SCALE GENOMIC DNA]</scope>
</reference>
<protein>
    <submittedName>
        <fullName evidence="1">ORF14</fullName>
    </submittedName>
</protein>
<evidence type="ECO:0000313" key="2">
    <source>
        <dbReference type="EMBL" id="AKN63289.1"/>
    </source>
</evidence>
<name>Q6QXD3_GVAS</name>
<sequence>MKYFAIDGVAATTKTTILKQLEGKFCVHLTDYKEIREQLQLTESKVLSEFVYLLYRLCDEVKTGSGRHIFDRQPVAAILYQLIHLNAPDSVVFRYARLIKYNNWNKNWFSLIILTKEGQEENVVETMVERDNGIDWAAKEYVLRQNRVFKIWADVMEYPVYYFDYKKDFNKQQKEIILIVKNLMNDYFPLPWYKKIINTFTKNVTGKRVFL</sequence>
<evidence type="ECO:0000313" key="3">
    <source>
        <dbReference type="Proteomes" id="UP000202635"/>
    </source>
</evidence>
<evidence type="ECO:0000313" key="4">
    <source>
        <dbReference type="Proteomes" id="UP000232958"/>
    </source>
</evidence>
<proteinExistence type="predicted"/>
<accession>Q6QXD3</accession>
<dbReference type="Proteomes" id="UP000202635">
    <property type="component" value="Genome"/>
</dbReference>
<keyword evidence="4" id="KW-1185">Reference proteome</keyword>
<dbReference type="InterPro" id="IPR027417">
    <property type="entry name" value="P-loop_NTPase"/>
</dbReference>
<dbReference type="EMBL" id="KR584663">
    <property type="protein sequence ID" value="AKN63289.1"/>
    <property type="molecule type" value="Genomic_DNA"/>
</dbReference>